<evidence type="ECO:0000313" key="4">
    <source>
        <dbReference type="Proteomes" id="UP000017981"/>
    </source>
</evidence>
<dbReference type="PANTHER" id="PTHR43019">
    <property type="entry name" value="SERINE ENDOPROTEASE DEGS"/>
    <property type="match status" value="1"/>
</dbReference>
<feature type="region of interest" description="Disordered" evidence="1">
    <location>
        <begin position="59"/>
        <end position="108"/>
    </location>
</feature>
<keyword evidence="2" id="KW-1133">Transmembrane helix</keyword>
<feature type="transmembrane region" description="Helical" evidence="2">
    <location>
        <begin position="29"/>
        <end position="50"/>
    </location>
</feature>
<dbReference type="PRINTS" id="PR00834">
    <property type="entry name" value="PROTEASES2C"/>
</dbReference>
<reference evidence="3 4" key="2">
    <citation type="submission" date="2013-09" db="EMBL/GenBank/DDBJ databases">
        <title>Whole genome comparison of six Crocosphaera watsonii strains with differing phenotypes.</title>
        <authorList>
            <person name="Bench S.R."/>
            <person name="Heller P."/>
            <person name="Frank I."/>
            <person name="Arciniega M."/>
            <person name="Shilova I.N."/>
            <person name="Zehr J.P."/>
        </authorList>
    </citation>
    <scope>NUCLEOTIDE SEQUENCE [LARGE SCALE GENOMIC DNA]</scope>
    <source>
        <strain evidence="3 4">WH 0005</strain>
    </source>
</reference>
<comment type="caution">
    <text evidence="3">The sequence shown here is derived from an EMBL/GenBank/DDBJ whole genome shotgun (WGS) entry which is preliminary data.</text>
</comment>
<dbReference type="GO" id="GO:0004252">
    <property type="term" value="F:serine-type endopeptidase activity"/>
    <property type="evidence" value="ECO:0007669"/>
    <property type="project" value="InterPro"/>
</dbReference>
<dbReference type="InterPro" id="IPR009003">
    <property type="entry name" value="Peptidase_S1_PA"/>
</dbReference>
<protein>
    <submittedName>
        <fullName evidence="3">Peptidase S1 and S6, chymotrypsin/Hap</fullName>
    </submittedName>
</protein>
<accession>T2IQR4</accession>
<dbReference type="AlphaFoldDB" id="T2IQR4"/>
<feature type="compositionally biased region" description="Basic and acidic residues" evidence="1">
    <location>
        <begin position="59"/>
        <end position="77"/>
    </location>
</feature>
<dbReference type="SUPFAM" id="SSF50494">
    <property type="entry name" value="Trypsin-like serine proteases"/>
    <property type="match status" value="1"/>
</dbReference>
<dbReference type="RefSeq" id="WP_021832739.1">
    <property type="nucleotide sequence ID" value="NZ_CAQL01000356.1"/>
</dbReference>
<reference evidence="3 4" key="1">
    <citation type="submission" date="2013-01" db="EMBL/GenBank/DDBJ databases">
        <authorList>
            <person name="Bench S."/>
        </authorList>
    </citation>
    <scope>NUCLEOTIDE SEQUENCE [LARGE SCALE GENOMIC DNA]</scope>
    <source>
        <strain evidence="3 4">WH 0005</strain>
    </source>
</reference>
<sequence>MSNIWFRKISKQHPKKTGLNWQKRSVASFIMWIYLGIAELSLLVSTIFVLRDIPSELHPPEIDKIPTSEQPGKHPPETENLQPIPPADRENLQPIESDSIPTSDREKSLSLEEKARTITVKIVAGEFWGSGIIIARKDNTYTVLTNDHVLSEEITNYPIHTHDGKVYQGKVIASASKFEGQDLALLEFKSEEINYNLARFGKSPQAGEKVFAAGFPFPKLGEETKGWVLYKGVVWKMLDKPLYEGYQLGYTNEIEKGMSGGALLNSKGEVVAVNGMHAYPLIGRPYIYEDGTLPDDPLIDEMVHHSFGIPVNNIDSLF</sequence>
<dbReference type="InterPro" id="IPR001940">
    <property type="entry name" value="Peptidase_S1C"/>
</dbReference>
<keyword evidence="2" id="KW-0812">Transmembrane</keyword>
<organism evidence="3 4">
    <name type="scientific">Crocosphaera watsonii WH 0005</name>
    <dbReference type="NCBI Taxonomy" id="423472"/>
    <lineage>
        <taxon>Bacteria</taxon>
        <taxon>Bacillati</taxon>
        <taxon>Cyanobacteriota</taxon>
        <taxon>Cyanophyceae</taxon>
        <taxon>Oscillatoriophycideae</taxon>
        <taxon>Chroococcales</taxon>
        <taxon>Aphanothecaceae</taxon>
        <taxon>Crocosphaera</taxon>
    </lineage>
</organism>
<keyword evidence="2" id="KW-0472">Membrane</keyword>
<dbReference type="InterPro" id="IPR043504">
    <property type="entry name" value="Peptidase_S1_PA_chymotrypsin"/>
</dbReference>
<dbReference type="PANTHER" id="PTHR43019:SF23">
    <property type="entry name" value="PROTEASE DO-LIKE 5, CHLOROPLASTIC"/>
    <property type="match status" value="1"/>
</dbReference>
<dbReference type="EMBL" id="CAQL01000356">
    <property type="protein sequence ID" value="CCQ55309.1"/>
    <property type="molecule type" value="Genomic_DNA"/>
</dbReference>
<evidence type="ECO:0000256" key="1">
    <source>
        <dbReference type="SAM" id="MobiDB-lite"/>
    </source>
</evidence>
<dbReference type="Proteomes" id="UP000017981">
    <property type="component" value="Unassembled WGS sequence"/>
</dbReference>
<name>T2IQR4_CROWT</name>
<dbReference type="Gene3D" id="2.40.10.10">
    <property type="entry name" value="Trypsin-like serine proteases"/>
    <property type="match status" value="2"/>
</dbReference>
<dbReference type="GO" id="GO:0006508">
    <property type="term" value="P:proteolysis"/>
    <property type="evidence" value="ECO:0007669"/>
    <property type="project" value="InterPro"/>
</dbReference>
<proteinExistence type="predicted"/>
<evidence type="ECO:0000313" key="3">
    <source>
        <dbReference type="EMBL" id="CCQ55309.1"/>
    </source>
</evidence>
<dbReference type="Pfam" id="PF13365">
    <property type="entry name" value="Trypsin_2"/>
    <property type="match status" value="1"/>
</dbReference>
<gene>
    <name evidence="3" type="ORF">CWATWH0005_5269</name>
</gene>
<evidence type="ECO:0000256" key="2">
    <source>
        <dbReference type="SAM" id="Phobius"/>
    </source>
</evidence>